<dbReference type="SMART" id="SM00382">
    <property type="entry name" value="AAA"/>
    <property type="match status" value="1"/>
</dbReference>
<dbReference type="SUPFAM" id="SSF52540">
    <property type="entry name" value="P-loop containing nucleoside triphosphate hydrolases"/>
    <property type="match status" value="1"/>
</dbReference>
<keyword evidence="8" id="KW-1185">Reference proteome</keyword>
<dbReference type="AlphaFoldDB" id="A0A835LJU7"/>
<dbReference type="Gene3D" id="1.10.8.430">
    <property type="entry name" value="Helical domain of apoptotic protease-activating factors"/>
    <property type="match status" value="1"/>
</dbReference>
<gene>
    <name evidence="7" type="ORF">IFM89_026550</name>
</gene>
<dbReference type="InterPro" id="IPR003591">
    <property type="entry name" value="Leu-rich_rpt_typical-subtyp"/>
</dbReference>
<evidence type="ECO:0000256" key="2">
    <source>
        <dbReference type="ARBA" id="ARBA00022614"/>
    </source>
</evidence>
<keyword evidence="2" id="KW-0433">Leucine-rich repeat</keyword>
<evidence type="ECO:0000256" key="4">
    <source>
        <dbReference type="ARBA" id="ARBA00022821"/>
    </source>
</evidence>
<evidence type="ECO:0000256" key="3">
    <source>
        <dbReference type="ARBA" id="ARBA00022737"/>
    </source>
</evidence>
<dbReference type="Gene3D" id="3.40.50.300">
    <property type="entry name" value="P-loop containing nucleotide triphosphate hydrolases"/>
    <property type="match status" value="1"/>
</dbReference>
<dbReference type="EMBL" id="JADFTS010000007">
    <property type="protein sequence ID" value="KAF9598283.1"/>
    <property type="molecule type" value="Genomic_DNA"/>
</dbReference>
<dbReference type="Pfam" id="PF23598">
    <property type="entry name" value="LRR_14"/>
    <property type="match status" value="1"/>
</dbReference>
<dbReference type="Pfam" id="PF00931">
    <property type="entry name" value="NB-ARC"/>
    <property type="match status" value="1"/>
</dbReference>
<dbReference type="OrthoDB" id="1357022at2759"/>
<name>A0A835LJU7_9MAGN</name>
<dbReference type="PANTHER" id="PTHR33463">
    <property type="entry name" value="NB-ARC DOMAIN-CONTAINING PROTEIN-RELATED"/>
    <property type="match status" value="1"/>
</dbReference>
<comment type="caution">
    <text evidence="7">The sequence shown here is derived from an EMBL/GenBank/DDBJ whole genome shotgun (WGS) entry which is preliminary data.</text>
</comment>
<dbReference type="PRINTS" id="PR00364">
    <property type="entry name" value="DISEASERSIST"/>
</dbReference>
<evidence type="ECO:0000259" key="6">
    <source>
        <dbReference type="SMART" id="SM00382"/>
    </source>
</evidence>
<dbReference type="InterPro" id="IPR002182">
    <property type="entry name" value="NB-ARC"/>
</dbReference>
<keyword evidence="5" id="KW-0547">Nucleotide-binding</keyword>
<reference evidence="7 8" key="1">
    <citation type="submission" date="2020-10" db="EMBL/GenBank/DDBJ databases">
        <title>The Coptis chinensis genome and diversification of protoberbering-type alkaloids.</title>
        <authorList>
            <person name="Wang B."/>
            <person name="Shu S."/>
            <person name="Song C."/>
            <person name="Liu Y."/>
        </authorList>
    </citation>
    <scope>NUCLEOTIDE SEQUENCE [LARGE SCALE GENOMIC DNA]</scope>
    <source>
        <strain evidence="7">HL-2020</strain>
        <tissue evidence="7">Leaf</tissue>
    </source>
</reference>
<dbReference type="GO" id="GO:0043531">
    <property type="term" value="F:ADP binding"/>
    <property type="evidence" value="ECO:0007669"/>
    <property type="project" value="InterPro"/>
</dbReference>
<feature type="domain" description="AAA+ ATPase" evidence="6">
    <location>
        <begin position="171"/>
        <end position="307"/>
    </location>
</feature>
<evidence type="ECO:0000256" key="1">
    <source>
        <dbReference type="ARBA" id="ARBA00008894"/>
    </source>
</evidence>
<organism evidence="7 8">
    <name type="scientific">Coptis chinensis</name>
    <dbReference type="NCBI Taxonomy" id="261450"/>
    <lineage>
        <taxon>Eukaryota</taxon>
        <taxon>Viridiplantae</taxon>
        <taxon>Streptophyta</taxon>
        <taxon>Embryophyta</taxon>
        <taxon>Tracheophyta</taxon>
        <taxon>Spermatophyta</taxon>
        <taxon>Magnoliopsida</taxon>
        <taxon>Ranunculales</taxon>
        <taxon>Ranunculaceae</taxon>
        <taxon>Coptidoideae</taxon>
        <taxon>Coptis</taxon>
    </lineage>
</organism>
<dbReference type="InterPro" id="IPR027417">
    <property type="entry name" value="P-loop_NTPase"/>
</dbReference>
<proteinExistence type="inferred from homology"/>
<dbReference type="InterPro" id="IPR055414">
    <property type="entry name" value="LRR_R13L4/SHOC2-like"/>
</dbReference>
<sequence>MEAFSGVTGEVTKSVITHGERELNYICRFKRNIVDLGDNIAALEAIIIVVLSWVDAARNNNHLIRKTVETWLEQADRLFGEATQLKSEAGDINGWWKGWVTISRFRLSRKAAKKNVDIQKHLGEGSKFGENNVSDPRPVQSYEPEPVGDFKTFASRAKTEFQVIAALKNDKISLVGIFGMPGVGKTMLMQAIMAQVKKEKLFDEFASVVVSQKPDLEKIQDAIAEKLDLKLKGELLSTRAAELRERLNQERKTLLCLDDVWEPMELVKIGIPYKNAGNRCKVIFTTRIQSVCESMEMDEKIEVKVLSEVDSWNLFRSKAGVVVDSSLLETVAGNIVKECKGLPLAIVTLSLALRNNKNITVWDDTLAQLHKSISEKMEPVNASIRLSYNFLQNETTKMCFLFWCMFPEDFEIPTDVLFGYMMGEKLIRNVDTFEEARNRLQATVEKLTSAGLLLKDDLGHIMMHDVVRDVAVSIACEQRNEFIVKAKMSFDDWPDMELEKCKRLSLMDTKIRYHLPSQIKAPNLLTLSLNSFNDLHEIPSNFFQELTNLLTLDLSNTNIRSLPASLSSLTNLRTLHVNKCYNLKNISPVVQLNRLEILCLNESRIENFPEEMGRLTSLKSLNFLRTFPPYTTISPKVILRLFRLEEFSGNYIENLKFSSENDASPWKKMTKFKISLGKHDISLAGKTTREFQRSLFLTLSSISISISHLIQALLPKTIYLYLNCEGIENVLQLDKIEVSFPNLRELRVELCGKLVTLIPCRNFVSESVNQYKGDDVGNGVEQGLSSTQLSYLPPSPIFHNLTELIIRDCHNLKHLFPLRVFQHLSKLEIMVVASCSTLEILFPDDSDMESGDVEKDKASHPLLNYFGLFYLPKLSSFSGSDSLVVDWPSAKSLYVSKCPNLKRLPHSAPKLEGFEITDEEWFNKLEWDYQRMKAEMQTLLEVKC</sequence>
<evidence type="ECO:0000313" key="7">
    <source>
        <dbReference type="EMBL" id="KAF9598283.1"/>
    </source>
</evidence>
<dbReference type="PROSITE" id="PS51450">
    <property type="entry name" value="LRR"/>
    <property type="match status" value="1"/>
</dbReference>
<dbReference type="GO" id="GO:0005524">
    <property type="term" value="F:ATP binding"/>
    <property type="evidence" value="ECO:0007669"/>
    <property type="project" value="UniProtKB-KW"/>
</dbReference>
<evidence type="ECO:0000256" key="5">
    <source>
        <dbReference type="ARBA" id="ARBA00022840"/>
    </source>
</evidence>
<dbReference type="InterPro" id="IPR057135">
    <property type="entry name" value="At4g27190-like_LRR"/>
</dbReference>
<keyword evidence="5" id="KW-0067">ATP-binding</keyword>
<dbReference type="GO" id="GO:0006952">
    <property type="term" value="P:defense response"/>
    <property type="evidence" value="ECO:0007669"/>
    <property type="project" value="UniProtKB-KW"/>
</dbReference>
<dbReference type="Pfam" id="PF23247">
    <property type="entry name" value="LRR_RPS2"/>
    <property type="match status" value="1"/>
</dbReference>
<dbReference type="Proteomes" id="UP000631114">
    <property type="component" value="Unassembled WGS sequence"/>
</dbReference>
<dbReference type="InterPro" id="IPR032675">
    <property type="entry name" value="LRR_dom_sf"/>
</dbReference>
<keyword evidence="4" id="KW-0611">Plant defense</keyword>
<dbReference type="FunFam" id="3.40.50.300:FF:001091">
    <property type="entry name" value="Probable disease resistance protein At1g61300"/>
    <property type="match status" value="1"/>
</dbReference>
<accession>A0A835LJU7</accession>
<dbReference type="Gene3D" id="3.80.10.10">
    <property type="entry name" value="Ribonuclease Inhibitor"/>
    <property type="match status" value="2"/>
</dbReference>
<comment type="similarity">
    <text evidence="1">Belongs to the disease resistance NB-LRR family.</text>
</comment>
<dbReference type="InterPro" id="IPR001611">
    <property type="entry name" value="Leu-rich_rpt"/>
</dbReference>
<dbReference type="InterPro" id="IPR050905">
    <property type="entry name" value="Plant_NBS-LRR"/>
</dbReference>
<dbReference type="SUPFAM" id="SSF52058">
    <property type="entry name" value="L domain-like"/>
    <property type="match status" value="1"/>
</dbReference>
<dbReference type="InterPro" id="IPR042197">
    <property type="entry name" value="Apaf_helical"/>
</dbReference>
<dbReference type="PANTHER" id="PTHR33463:SF209">
    <property type="entry name" value="DISEASE RESISTANCE PROTEIN RPS2-LIKE"/>
    <property type="match status" value="1"/>
</dbReference>
<dbReference type="SMART" id="SM00369">
    <property type="entry name" value="LRR_TYP"/>
    <property type="match status" value="2"/>
</dbReference>
<keyword evidence="3" id="KW-0677">Repeat</keyword>
<protein>
    <recommendedName>
        <fullName evidence="6">AAA+ ATPase domain-containing protein</fullName>
    </recommendedName>
</protein>
<dbReference type="InterPro" id="IPR003593">
    <property type="entry name" value="AAA+_ATPase"/>
</dbReference>
<evidence type="ECO:0000313" key="8">
    <source>
        <dbReference type="Proteomes" id="UP000631114"/>
    </source>
</evidence>